<gene>
    <name evidence="2" type="ORF">SteCoe_5557</name>
</gene>
<feature type="coiled-coil region" evidence="1">
    <location>
        <begin position="71"/>
        <end position="109"/>
    </location>
</feature>
<evidence type="ECO:0000313" key="2">
    <source>
        <dbReference type="EMBL" id="OMJ91777.1"/>
    </source>
</evidence>
<organism evidence="2 3">
    <name type="scientific">Stentor coeruleus</name>
    <dbReference type="NCBI Taxonomy" id="5963"/>
    <lineage>
        <taxon>Eukaryota</taxon>
        <taxon>Sar</taxon>
        <taxon>Alveolata</taxon>
        <taxon>Ciliophora</taxon>
        <taxon>Postciliodesmatophora</taxon>
        <taxon>Heterotrichea</taxon>
        <taxon>Heterotrichida</taxon>
        <taxon>Stentoridae</taxon>
        <taxon>Stentor</taxon>
    </lineage>
</organism>
<dbReference type="EMBL" id="MPUH01000074">
    <property type="protein sequence ID" value="OMJ91777.1"/>
    <property type="molecule type" value="Genomic_DNA"/>
</dbReference>
<protein>
    <recommendedName>
        <fullName evidence="4">Mediator of RNA polymerase II transcription subunit 21</fullName>
    </recommendedName>
</protein>
<sequence length="111" mass="12705">MDYLTEIEVKLASFTQALYQGVNEIQEKSETLDQQSRVKLVNTLSSDLLSAHSNVIEAINKIPEEIFTMSREAQENEIKTLELRYEQSVNRLQTLKSQAQNVYNALEQNLG</sequence>
<keyword evidence="1" id="KW-0175">Coiled coil</keyword>
<reference evidence="2 3" key="1">
    <citation type="submission" date="2016-11" db="EMBL/GenBank/DDBJ databases">
        <title>The macronuclear genome of Stentor coeruleus: a giant cell with tiny introns.</title>
        <authorList>
            <person name="Slabodnick M."/>
            <person name="Ruby J.G."/>
            <person name="Reiff S.B."/>
            <person name="Swart E.C."/>
            <person name="Gosai S."/>
            <person name="Prabakaran S."/>
            <person name="Witkowska E."/>
            <person name="Larue G.E."/>
            <person name="Fisher S."/>
            <person name="Freeman R.M."/>
            <person name="Gunawardena J."/>
            <person name="Chu W."/>
            <person name="Stover N.A."/>
            <person name="Gregory B.D."/>
            <person name="Nowacki M."/>
            <person name="Derisi J."/>
            <person name="Roy S.W."/>
            <person name="Marshall W.F."/>
            <person name="Sood P."/>
        </authorList>
    </citation>
    <scope>NUCLEOTIDE SEQUENCE [LARGE SCALE GENOMIC DNA]</scope>
    <source>
        <strain evidence="2">WM001</strain>
    </source>
</reference>
<dbReference type="OrthoDB" id="10434757at2759"/>
<proteinExistence type="predicted"/>
<dbReference type="AlphaFoldDB" id="A0A1R2CS06"/>
<name>A0A1R2CS06_9CILI</name>
<evidence type="ECO:0000256" key="1">
    <source>
        <dbReference type="SAM" id="Coils"/>
    </source>
</evidence>
<keyword evidence="3" id="KW-1185">Reference proteome</keyword>
<evidence type="ECO:0008006" key="4">
    <source>
        <dbReference type="Google" id="ProtNLM"/>
    </source>
</evidence>
<accession>A0A1R2CS06</accession>
<dbReference type="Proteomes" id="UP000187209">
    <property type="component" value="Unassembled WGS sequence"/>
</dbReference>
<comment type="caution">
    <text evidence="2">The sequence shown here is derived from an EMBL/GenBank/DDBJ whole genome shotgun (WGS) entry which is preliminary data.</text>
</comment>
<evidence type="ECO:0000313" key="3">
    <source>
        <dbReference type="Proteomes" id="UP000187209"/>
    </source>
</evidence>